<evidence type="ECO:0000256" key="4">
    <source>
        <dbReference type="ARBA" id="ARBA00022737"/>
    </source>
</evidence>
<dbReference type="Pfam" id="PF23097">
    <property type="entry name" value="NOL10_2nd"/>
    <property type="match status" value="1"/>
</dbReference>
<protein>
    <submittedName>
        <fullName evidence="10">Small ribosomal subunit biogenesis</fullName>
    </submittedName>
</protein>
<dbReference type="OrthoDB" id="273340at2759"/>
<comment type="similarity">
    <text evidence="2">Belongs to the WD repeat NOL10/ENP2 family.</text>
</comment>
<organism evidence="10 11">
    <name type="scientific">Coemansia guatemalensis</name>
    <dbReference type="NCBI Taxonomy" id="2761395"/>
    <lineage>
        <taxon>Eukaryota</taxon>
        <taxon>Fungi</taxon>
        <taxon>Fungi incertae sedis</taxon>
        <taxon>Zoopagomycota</taxon>
        <taxon>Kickxellomycotina</taxon>
        <taxon>Kickxellomycetes</taxon>
        <taxon>Kickxellales</taxon>
        <taxon>Kickxellaceae</taxon>
        <taxon>Coemansia</taxon>
    </lineage>
</organism>
<dbReference type="InterPro" id="IPR015943">
    <property type="entry name" value="WD40/YVTN_repeat-like_dom_sf"/>
</dbReference>
<dbReference type="GO" id="GO:0000462">
    <property type="term" value="P:maturation of SSU-rRNA from tricistronic rRNA transcript (SSU-rRNA, 5.8S rRNA, LSU-rRNA)"/>
    <property type="evidence" value="ECO:0007669"/>
    <property type="project" value="TreeGrafter"/>
</dbReference>
<proteinExistence type="inferred from homology"/>
<evidence type="ECO:0000256" key="3">
    <source>
        <dbReference type="ARBA" id="ARBA00022574"/>
    </source>
</evidence>
<feature type="compositionally biased region" description="Polar residues" evidence="6">
    <location>
        <begin position="553"/>
        <end position="562"/>
    </location>
</feature>
<dbReference type="InterPro" id="IPR040382">
    <property type="entry name" value="NOL10/Enp2"/>
</dbReference>
<evidence type="ECO:0000256" key="5">
    <source>
        <dbReference type="ARBA" id="ARBA00023242"/>
    </source>
</evidence>
<dbReference type="AlphaFoldDB" id="A0A9W8I6G2"/>
<dbReference type="GO" id="GO:0032040">
    <property type="term" value="C:small-subunit processome"/>
    <property type="evidence" value="ECO:0007669"/>
    <property type="project" value="TreeGrafter"/>
</dbReference>
<accession>A0A9W8I6G2</accession>
<evidence type="ECO:0000259" key="8">
    <source>
        <dbReference type="Pfam" id="PF23097"/>
    </source>
</evidence>
<dbReference type="SUPFAM" id="SSF50978">
    <property type="entry name" value="WD40 repeat-like"/>
    <property type="match status" value="1"/>
</dbReference>
<evidence type="ECO:0000259" key="7">
    <source>
        <dbReference type="Pfam" id="PF08159"/>
    </source>
</evidence>
<feature type="compositionally biased region" description="Basic and acidic residues" evidence="6">
    <location>
        <begin position="581"/>
        <end position="591"/>
    </location>
</feature>
<dbReference type="Gene3D" id="2.130.10.10">
    <property type="entry name" value="YVTN repeat-like/Quinoprotein amine dehydrogenase"/>
    <property type="match status" value="1"/>
</dbReference>
<keyword evidence="3" id="KW-0853">WD repeat</keyword>
<dbReference type="InterPro" id="IPR036322">
    <property type="entry name" value="WD40_repeat_dom_sf"/>
</dbReference>
<evidence type="ECO:0000256" key="2">
    <source>
        <dbReference type="ARBA" id="ARBA00005264"/>
    </source>
</evidence>
<dbReference type="Pfam" id="PF08159">
    <property type="entry name" value="NUC153"/>
    <property type="match status" value="1"/>
</dbReference>
<keyword evidence="4" id="KW-0677">Repeat</keyword>
<feature type="compositionally biased region" description="Acidic residues" evidence="6">
    <location>
        <begin position="592"/>
        <end position="609"/>
    </location>
</feature>
<sequence length="609" mass="68849">MVLPVNSTNNVKVYTVSGSNLSRKLPDWLVRRKRRELQKDIEWTRRIELIQDFEFPEASLRIKVTPDQSHCMATGVYKPQIRVFDFSNVSMKFDRHTDSENVNFMILSDDWTKSVHLQSDRSLEFHNEGQMHFRTRIPRFGRDLAYHSPSCDVLVGGASNEVWRLNIDQGRFMTPFQTQSKSGINVLKVNPAHQLFGFGTEDGAVEFWDPRARNCIGTLEPTIPNILQPVDGTRSGFEISAMDFRGDGLGVAIGTSSGHVMLYDLRQSRPWQVKDQQYGLPIKTLQWVEGQGGAHYEGGAVDGAKIMSADSRIIKLWSVDSGKPFTSIEPPNDINDVCMMPGSGIMFVAGECSEIQSYFIPQLGPAPRWAHFLENLTEEMEQNPQQTVYDDYKFVVRRELEALGLSHLIGSPVLKPYMHGFFVDLRLYERAKSIANPFAYEEYRVRRVQQKLAEARESRIRATTKLPKVNRALAMRLLQMQKGEKAKRGLPADSSDEDEAESTAKRAGGRQRKKAGAAAAAASAVLEDNRFRDMFSNPEFEVDEEEDEFKQLHTVSQKQKLATESKMAPGGDDDSSDDDGMDIRAPDAAHLEDEEEDEESVGSDDEYFQ</sequence>
<name>A0A9W8I6G2_9FUNG</name>
<feature type="domain" description="Nucleolar protein 10-like second" evidence="8">
    <location>
        <begin position="388"/>
        <end position="436"/>
    </location>
</feature>
<dbReference type="Pfam" id="PF23098">
    <property type="entry name" value="Beta-prop_NOL10_N"/>
    <property type="match status" value="1"/>
</dbReference>
<comment type="subcellular location">
    <subcellularLocation>
        <location evidence="1">Nucleus</location>
        <location evidence="1">Nucleolus</location>
    </subcellularLocation>
</comment>
<feature type="region of interest" description="Disordered" evidence="6">
    <location>
        <begin position="541"/>
        <end position="609"/>
    </location>
</feature>
<evidence type="ECO:0000313" key="10">
    <source>
        <dbReference type="EMBL" id="KAJ2809168.1"/>
    </source>
</evidence>
<evidence type="ECO:0000313" key="11">
    <source>
        <dbReference type="Proteomes" id="UP001140094"/>
    </source>
</evidence>
<dbReference type="InterPro" id="IPR012580">
    <property type="entry name" value="NUC153"/>
</dbReference>
<gene>
    <name evidence="10" type="primary">ENP2</name>
    <name evidence="10" type="ORF">H4R20_000347</name>
</gene>
<dbReference type="InterPro" id="IPR056550">
    <property type="entry name" value="NOL10_2nd"/>
</dbReference>
<evidence type="ECO:0000256" key="1">
    <source>
        <dbReference type="ARBA" id="ARBA00004604"/>
    </source>
</evidence>
<evidence type="ECO:0000259" key="9">
    <source>
        <dbReference type="Pfam" id="PF23098"/>
    </source>
</evidence>
<feature type="compositionally biased region" description="Acidic residues" evidence="6">
    <location>
        <begin position="571"/>
        <end position="580"/>
    </location>
</feature>
<feature type="region of interest" description="Disordered" evidence="6">
    <location>
        <begin position="482"/>
        <end position="520"/>
    </location>
</feature>
<comment type="caution">
    <text evidence="10">The sequence shown here is derived from an EMBL/GenBank/DDBJ whole genome shotgun (WGS) entry which is preliminary data.</text>
</comment>
<dbReference type="PANTHER" id="PTHR14927">
    <property type="entry name" value="NUCLEOLAR PROTEIN 10"/>
    <property type="match status" value="1"/>
</dbReference>
<dbReference type="Proteomes" id="UP001140094">
    <property type="component" value="Unassembled WGS sequence"/>
</dbReference>
<dbReference type="GO" id="GO:0030686">
    <property type="term" value="C:90S preribosome"/>
    <property type="evidence" value="ECO:0007669"/>
    <property type="project" value="TreeGrafter"/>
</dbReference>
<reference evidence="10" key="1">
    <citation type="submission" date="2022-07" db="EMBL/GenBank/DDBJ databases">
        <title>Phylogenomic reconstructions and comparative analyses of Kickxellomycotina fungi.</title>
        <authorList>
            <person name="Reynolds N.K."/>
            <person name="Stajich J.E."/>
            <person name="Barry K."/>
            <person name="Grigoriev I.V."/>
            <person name="Crous P."/>
            <person name="Smith M.E."/>
        </authorList>
    </citation>
    <scope>NUCLEOTIDE SEQUENCE</scope>
    <source>
        <strain evidence="10">NRRL 1565</strain>
    </source>
</reference>
<evidence type="ECO:0000256" key="6">
    <source>
        <dbReference type="SAM" id="MobiDB-lite"/>
    </source>
</evidence>
<feature type="domain" description="NUC153" evidence="7">
    <location>
        <begin position="528"/>
        <end position="555"/>
    </location>
</feature>
<dbReference type="EMBL" id="JANBUO010000009">
    <property type="protein sequence ID" value="KAJ2809168.1"/>
    <property type="molecule type" value="Genomic_DNA"/>
</dbReference>
<dbReference type="InterPro" id="IPR056551">
    <property type="entry name" value="Beta-prop_NOL10_N"/>
</dbReference>
<keyword evidence="11" id="KW-1185">Reference proteome</keyword>
<feature type="domain" description="Nucleolar protein 10-like N-terminal" evidence="9">
    <location>
        <begin position="6"/>
        <end position="383"/>
    </location>
</feature>
<dbReference type="PANTHER" id="PTHR14927:SF0">
    <property type="entry name" value="NUCLEOLAR PROTEIN 10"/>
    <property type="match status" value="1"/>
</dbReference>
<keyword evidence="5" id="KW-0539">Nucleus</keyword>